<dbReference type="EMBL" id="MN739352">
    <property type="protein sequence ID" value="QHS99934.1"/>
    <property type="molecule type" value="Genomic_DNA"/>
</dbReference>
<name>A0A6C0C854_9ZZZZ</name>
<evidence type="ECO:0008006" key="2">
    <source>
        <dbReference type="Google" id="ProtNLM"/>
    </source>
</evidence>
<proteinExistence type="predicted"/>
<dbReference type="Pfam" id="PF14811">
    <property type="entry name" value="TPD"/>
    <property type="match status" value="1"/>
</dbReference>
<dbReference type="AlphaFoldDB" id="A0A6C0C854"/>
<organism evidence="1">
    <name type="scientific">viral metagenome</name>
    <dbReference type="NCBI Taxonomy" id="1070528"/>
    <lineage>
        <taxon>unclassified sequences</taxon>
        <taxon>metagenomes</taxon>
        <taxon>organismal metagenomes</taxon>
    </lineage>
</organism>
<evidence type="ECO:0000313" key="1">
    <source>
        <dbReference type="EMBL" id="QHS99934.1"/>
    </source>
</evidence>
<reference evidence="1" key="1">
    <citation type="journal article" date="2020" name="Nature">
        <title>Giant virus diversity and host interactions through global metagenomics.</title>
        <authorList>
            <person name="Schulz F."/>
            <person name="Roux S."/>
            <person name="Paez-Espino D."/>
            <person name="Jungbluth S."/>
            <person name="Walsh D.A."/>
            <person name="Denef V.J."/>
            <person name="McMahon K.D."/>
            <person name="Konstantinidis K.T."/>
            <person name="Eloe-Fadrosh E.A."/>
            <person name="Kyrpides N.C."/>
            <person name="Woyke T."/>
        </authorList>
    </citation>
    <scope>NUCLEOTIDE SEQUENCE</scope>
    <source>
        <strain evidence="1">GVMAG-M-3300020192-26</strain>
    </source>
</reference>
<sequence length="298" mass="34900">MQRFDYSVTDDNTYHIQWINLPIQHKIYTHIKKMLSKSNDYTILNKRNERRLLGEFQGINKYYGTNIKIDQYISLRNTLLKQKMINNYYQIKRRIGSATDEYNGGENIMILSKRYDHPPCNLLKSIFICQGYDELSINKLFRLKMDDVEVLSVYDCKQYGLAERFDIDSMTQQLKIAEVATSNEILFVDFFKKMGINLSTQEELVNEQMESHGRAVVTPDILFIDVIYINKVRIHWLEYKDYACTTVQYLLPRNIKQVEKYTKTWGTGAICYNHSFVDNISIPGTVILDATALGINFA</sequence>
<protein>
    <recommendedName>
        <fullName evidence="2">CDAN1-interacting nuclease 1</fullName>
    </recommendedName>
</protein>
<accession>A0A6C0C854</accession>
<dbReference type="InterPro" id="IPR029404">
    <property type="entry name" value="CDIN1"/>
</dbReference>